<reference evidence="1" key="2">
    <citation type="journal article" date="2017" name="Genome Announc.">
        <title>High-Quality Draft Genome Sequence of Burkholderia contaminans CH-1, a Gram-Negative Bacterium That Metabolizes 2-Azahypoxanthine, a Plant Growth-Regulating Compound.</title>
        <authorList>
            <person name="Choi J.-H."/>
            <person name="Sugiura H."/>
            <person name="Moriuchi R."/>
            <person name="Kawagishi H."/>
            <person name="Dohra H."/>
        </authorList>
    </citation>
    <scope>NUCLEOTIDE SEQUENCE</scope>
    <source>
        <strain evidence="1">CH-1</strain>
        <plasmid evidence="1">pBC453</plasmid>
    </source>
</reference>
<accession>A0A250LQ16</accession>
<dbReference type="AlphaFoldDB" id="A0A250LQ16"/>
<sequence length="66" mass="7626">MAHRYQVFTHRGAEKPNISAPWYWAASLYSTFFCSNGDYCCIVDAKRNAPVMEWGRAVNFDTRSET</sequence>
<dbReference type="EMBL" id="AP018360">
    <property type="protein sequence ID" value="BBA45411.1"/>
    <property type="molecule type" value="Genomic_DNA"/>
</dbReference>
<evidence type="ECO:0000313" key="1">
    <source>
        <dbReference type="EMBL" id="BBA45411.1"/>
    </source>
</evidence>
<organism evidence="1">
    <name type="scientific">Burkholderia contaminans</name>
    <dbReference type="NCBI Taxonomy" id="488447"/>
    <lineage>
        <taxon>Bacteria</taxon>
        <taxon>Pseudomonadati</taxon>
        <taxon>Pseudomonadota</taxon>
        <taxon>Betaproteobacteria</taxon>
        <taxon>Burkholderiales</taxon>
        <taxon>Burkholderiaceae</taxon>
        <taxon>Burkholderia</taxon>
        <taxon>Burkholderia cepacia complex</taxon>
    </lineage>
</organism>
<protein>
    <submittedName>
        <fullName evidence="1">Uncharacterized protein</fullName>
    </submittedName>
</protein>
<gene>
    <name evidence="1" type="ORF">BCCH1_79220</name>
</gene>
<geneLocation type="plasmid" evidence="1">
    <name>pBC453</name>
</geneLocation>
<proteinExistence type="predicted"/>
<reference evidence="1" key="1">
    <citation type="journal article" date="2016" name="Biosci. Biotechnol. Biochem.">
        <title>Bioconversion of AHX to AOH by resting cells of Burkholderia contaminans CH-1.</title>
        <authorList>
            <person name="Choi J.H."/>
            <person name="Kikuchi A."/>
            <person name="Pumkaeo P."/>
            <person name="Hirai H."/>
            <person name="Tokuyama S."/>
            <person name="Kawagishi H."/>
        </authorList>
    </citation>
    <scope>NUCLEOTIDE SEQUENCE</scope>
    <source>
        <strain evidence="1">CH-1</strain>
        <plasmid evidence="1">pBC453</plasmid>
    </source>
</reference>
<name>A0A250LQ16_9BURK</name>
<keyword evidence="1" id="KW-0614">Plasmid</keyword>